<dbReference type="Proteomes" id="UP000825729">
    <property type="component" value="Unassembled WGS sequence"/>
</dbReference>
<keyword evidence="13" id="KW-1185">Reference proteome</keyword>
<dbReference type="SMART" id="SM00474">
    <property type="entry name" value="35EXOc"/>
    <property type="match status" value="1"/>
</dbReference>
<evidence type="ECO:0000256" key="8">
    <source>
        <dbReference type="ARBA" id="ARBA00040531"/>
    </source>
</evidence>
<dbReference type="GO" id="GO:0008408">
    <property type="term" value="F:3'-5' exonuclease activity"/>
    <property type="evidence" value="ECO:0007669"/>
    <property type="project" value="InterPro"/>
</dbReference>
<dbReference type="EMBL" id="JAINDJ010000005">
    <property type="protein sequence ID" value="KAG9447663.1"/>
    <property type="molecule type" value="Genomic_DNA"/>
</dbReference>
<dbReference type="InterPro" id="IPR012337">
    <property type="entry name" value="RNaseH-like_sf"/>
</dbReference>
<dbReference type="InterPro" id="IPR036397">
    <property type="entry name" value="RNaseH_sf"/>
</dbReference>
<evidence type="ECO:0000256" key="5">
    <source>
        <dbReference type="ARBA" id="ARBA00022839"/>
    </source>
</evidence>
<dbReference type="GO" id="GO:0005634">
    <property type="term" value="C:nucleus"/>
    <property type="evidence" value="ECO:0007669"/>
    <property type="project" value="UniProtKB-SubCell"/>
</dbReference>
<comment type="caution">
    <text evidence="12">The sequence shown here is derived from an EMBL/GenBank/DDBJ whole genome shotgun (WGS) entry which is preliminary data.</text>
</comment>
<dbReference type="Pfam" id="PF01612">
    <property type="entry name" value="DNA_pol_A_exo1"/>
    <property type="match status" value="1"/>
</dbReference>
<keyword evidence="7" id="KW-0539">Nucleus</keyword>
<evidence type="ECO:0000256" key="9">
    <source>
        <dbReference type="ARBA" id="ARBA00042761"/>
    </source>
</evidence>
<feature type="region of interest" description="Disordered" evidence="10">
    <location>
        <begin position="32"/>
        <end position="74"/>
    </location>
</feature>
<dbReference type="FunFam" id="3.30.420.10:FF:000114">
    <property type="entry name" value="Werner Syndrome-like exonuclease"/>
    <property type="match status" value="1"/>
</dbReference>
<keyword evidence="3" id="KW-0479">Metal-binding</keyword>
<dbReference type="GO" id="GO:0046872">
    <property type="term" value="F:metal ion binding"/>
    <property type="evidence" value="ECO:0007669"/>
    <property type="project" value="UniProtKB-KW"/>
</dbReference>
<dbReference type="InterPro" id="IPR051132">
    <property type="entry name" value="3-5_Exonuclease_domain"/>
</dbReference>
<evidence type="ECO:0000256" key="6">
    <source>
        <dbReference type="ARBA" id="ARBA00022842"/>
    </source>
</evidence>
<accession>A0AAV7EKC3</accession>
<protein>
    <recommendedName>
        <fullName evidence="8">3'-5' exonuclease</fullName>
    </recommendedName>
    <alternativeName>
        <fullName evidence="9">Werner Syndrome-like exonuclease</fullName>
    </alternativeName>
</protein>
<dbReference type="GO" id="GO:0006139">
    <property type="term" value="P:nucleobase-containing compound metabolic process"/>
    <property type="evidence" value="ECO:0007669"/>
    <property type="project" value="InterPro"/>
</dbReference>
<name>A0AAV7EKC3_ARIFI</name>
<dbReference type="GO" id="GO:0003676">
    <property type="term" value="F:nucleic acid binding"/>
    <property type="evidence" value="ECO:0007669"/>
    <property type="project" value="InterPro"/>
</dbReference>
<dbReference type="Gene3D" id="3.30.420.10">
    <property type="entry name" value="Ribonuclease H-like superfamily/Ribonuclease H"/>
    <property type="match status" value="1"/>
</dbReference>
<dbReference type="CDD" id="cd06141">
    <property type="entry name" value="WRN_exo"/>
    <property type="match status" value="1"/>
</dbReference>
<gene>
    <name evidence="12" type="ORF">H6P81_013791</name>
</gene>
<evidence type="ECO:0000259" key="11">
    <source>
        <dbReference type="SMART" id="SM00474"/>
    </source>
</evidence>
<keyword evidence="5" id="KW-0269">Exonuclease</keyword>
<reference evidence="12 13" key="1">
    <citation type="submission" date="2021-07" db="EMBL/GenBank/DDBJ databases">
        <title>The Aristolochia fimbriata genome: insights into angiosperm evolution, floral development and chemical biosynthesis.</title>
        <authorList>
            <person name="Jiao Y."/>
        </authorList>
    </citation>
    <scope>NUCLEOTIDE SEQUENCE [LARGE SCALE GENOMIC DNA]</scope>
    <source>
        <strain evidence="12">IBCAS-2021</strain>
        <tissue evidence="12">Leaf</tissue>
    </source>
</reference>
<keyword evidence="4" id="KW-0378">Hydrolase</keyword>
<evidence type="ECO:0000313" key="13">
    <source>
        <dbReference type="Proteomes" id="UP000825729"/>
    </source>
</evidence>
<dbReference type="SUPFAM" id="SSF53098">
    <property type="entry name" value="Ribonuclease H-like"/>
    <property type="match status" value="1"/>
</dbReference>
<organism evidence="12 13">
    <name type="scientific">Aristolochia fimbriata</name>
    <name type="common">White veined hardy Dutchman's pipe vine</name>
    <dbReference type="NCBI Taxonomy" id="158543"/>
    <lineage>
        <taxon>Eukaryota</taxon>
        <taxon>Viridiplantae</taxon>
        <taxon>Streptophyta</taxon>
        <taxon>Embryophyta</taxon>
        <taxon>Tracheophyta</taxon>
        <taxon>Spermatophyta</taxon>
        <taxon>Magnoliopsida</taxon>
        <taxon>Magnoliidae</taxon>
        <taxon>Piperales</taxon>
        <taxon>Aristolochiaceae</taxon>
        <taxon>Aristolochia</taxon>
    </lineage>
</organism>
<keyword evidence="2" id="KW-0540">Nuclease</keyword>
<dbReference type="AlphaFoldDB" id="A0AAV7EKC3"/>
<dbReference type="InterPro" id="IPR002562">
    <property type="entry name" value="3'-5'_exonuclease_dom"/>
</dbReference>
<evidence type="ECO:0000256" key="10">
    <source>
        <dbReference type="SAM" id="MobiDB-lite"/>
    </source>
</evidence>
<evidence type="ECO:0000256" key="2">
    <source>
        <dbReference type="ARBA" id="ARBA00022722"/>
    </source>
</evidence>
<evidence type="ECO:0000256" key="4">
    <source>
        <dbReference type="ARBA" id="ARBA00022801"/>
    </source>
</evidence>
<evidence type="ECO:0000256" key="1">
    <source>
        <dbReference type="ARBA" id="ARBA00004123"/>
    </source>
</evidence>
<keyword evidence="6" id="KW-0460">Magnesium</keyword>
<feature type="domain" description="3'-5' exonuclease" evidence="11">
    <location>
        <begin position="137"/>
        <end position="316"/>
    </location>
</feature>
<dbReference type="PANTHER" id="PTHR13620">
    <property type="entry name" value="3-5 EXONUCLEASE"/>
    <property type="match status" value="1"/>
</dbReference>
<sequence>MKLDEVFSEWDPIDEAELEAIEASYHLCKSEPATSSLKRSKASPETDLTPPDGRRRLPNWGMRTPQSSSSGESSYSIVNRRACSEVRCSDFSTATPSSSWNSRYWNIAPPSCCRGDLRPRFPAIKFEGRIVYSRTLAEVVKATEEILGIIESKREESSRISLGFDMEWKPVFTRGAAQRKTAVIQICMGIDVCHVLHIHHSGVPPVLQSLLEDDRSVKVGVCIGGDAAKLLRDYNVSTKDLEDLSQLANRKLGKIPRSWSLASLLEALTSMQLDKPNKVRLGNWEADELSSEQLLYAATDAYVSWHLYEVLMRIPDANNSEIVGD</sequence>
<proteinExistence type="predicted"/>
<evidence type="ECO:0000256" key="3">
    <source>
        <dbReference type="ARBA" id="ARBA00022723"/>
    </source>
</evidence>
<evidence type="ECO:0000256" key="7">
    <source>
        <dbReference type="ARBA" id="ARBA00023242"/>
    </source>
</evidence>
<evidence type="ECO:0000313" key="12">
    <source>
        <dbReference type="EMBL" id="KAG9447663.1"/>
    </source>
</evidence>
<dbReference type="PANTHER" id="PTHR13620:SF109">
    <property type="entry name" value="3'-5' EXONUCLEASE"/>
    <property type="match status" value="1"/>
</dbReference>
<comment type="subcellular location">
    <subcellularLocation>
        <location evidence="1">Nucleus</location>
    </subcellularLocation>
</comment>